<name>A0A7G2C947_9TRYP</name>
<organism evidence="2 3">
    <name type="scientific">Angomonas deanei</name>
    <dbReference type="NCBI Taxonomy" id="59799"/>
    <lineage>
        <taxon>Eukaryota</taxon>
        <taxon>Discoba</taxon>
        <taxon>Euglenozoa</taxon>
        <taxon>Kinetoplastea</taxon>
        <taxon>Metakinetoplastina</taxon>
        <taxon>Trypanosomatida</taxon>
        <taxon>Trypanosomatidae</taxon>
        <taxon>Strigomonadinae</taxon>
        <taxon>Angomonas</taxon>
    </lineage>
</organism>
<reference evidence="2 3" key="1">
    <citation type="submission" date="2020-08" db="EMBL/GenBank/DDBJ databases">
        <authorList>
            <person name="Newling K."/>
            <person name="Davey J."/>
            <person name="Forrester S."/>
        </authorList>
    </citation>
    <scope>NUCLEOTIDE SEQUENCE [LARGE SCALE GENOMIC DNA]</scope>
    <source>
        <strain evidence="3">Crithidia deanei Carvalho (ATCC PRA-265)</strain>
    </source>
</reference>
<proteinExistence type="predicted"/>
<dbReference type="AlphaFoldDB" id="A0A7G2C947"/>
<accession>A0A7G2C947</accession>
<gene>
    <name evidence="2" type="ORF">ADEAN_000283200</name>
</gene>
<dbReference type="VEuPathDB" id="TriTrypDB:ADEAN_000283200"/>
<evidence type="ECO:0000313" key="2">
    <source>
        <dbReference type="EMBL" id="CAD2215377.1"/>
    </source>
</evidence>
<protein>
    <recommendedName>
        <fullName evidence="4">Translin-associated factor X-interacting protein 1 N-terminal domain-containing protein</fullName>
    </recommendedName>
</protein>
<sequence length="506" mass="57661">MKLVDLENKSDRSVHAMELMQLKENLNAVISNQQAQLLASQGLVHSLREQVAAAEHANSLLKYELDRHAKEYEEANEKVRLISKAMVEESSRASDIIDTSRKKDREIDLLNAKIKVLSENVEELEGFLRGKAQEEVLGTVDSTLASRNPTMPMKEDHPLFTSDYVSQLEARLDKGCFDDVVRQFNPDAFALHTNVVEKEPSASVSIFNTWLRSEGVIEADLDGEHILPPGLWSSEEFSFLEVCHPVPHRHMTCASVTTLVANFWDDREKERSKGRRIREFFMDWLRTQSGGVEKGRELGLNLLHSCQRFMKEPECRVLLFALRGFLPEVLVSAVRRLIKQLIQMLDSGVERNGDCVSFEDFFSVVRRVFPEKSMTNMLQLRFHVYRLNANEVNIKSLLQPDSYFISMLKNQFALEVEEYTLSIVEGIRRVADVSGNNVLLAKVIDVFHTVDPGMSREGVHNYVADGCQKTLMDIATLDNSATIRLDSLLTRYRTCVLLRRSTPPNM</sequence>
<evidence type="ECO:0000313" key="3">
    <source>
        <dbReference type="Proteomes" id="UP000515908"/>
    </source>
</evidence>
<evidence type="ECO:0000256" key="1">
    <source>
        <dbReference type="SAM" id="Coils"/>
    </source>
</evidence>
<dbReference type="PANTHER" id="PTHR16306">
    <property type="entry name" value="TRANSLIN-ASSOCIATED FACTOR X-INTERACTING PROTEIN 1"/>
    <property type="match status" value="1"/>
</dbReference>
<dbReference type="GO" id="GO:0005737">
    <property type="term" value="C:cytoplasm"/>
    <property type="evidence" value="ECO:0007669"/>
    <property type="project" value="TreeGrafter"/>
</dbReference>
<evidence type="ECO:0008006" key="4">
    <source>
        <dbReference type="Google" id="ProtNLM"/>
    </source>
</evidence>
<keyword evidence="3" id="KW-1185">Reference proteome</keyword>
<dbReference type="OrthoDB" id="261426at2759"/>
<dbReference type="Proteomes" id="UP000515908">
    <property type="component" value="Chromosome 05"/>
</dbReference>
<dbReference type="EMBL" id="LR877149">
    <property type="protein sequence ID" value="CAD2215377.1"/>
    <property type="molecule type" value="Genomic_DNA"/>
</dbReference>
<feature type="coiled-coil region" evidence="1">
    <location>
        <begin position="16"/>
        <end position="127"/>
    </location>
</feature>
<keyword evidence="1" id="KW-0175">Coiled coil</keyword>
<dbReference type="PANTHER" id="PTHR16306:SF0">
    <property type="entry name" value="TRANSLIN-ASSOCIATED FACTOR X-INTERACTING PROTEIN 1"/>
    <property type="match status" value="1"/>
</dbReference>